<gene>
    <name evidence="5" type="ORF">FCU45_06070</name>
</gene>
<sequence>MKRAIKLSLVAALAGGAMLQAASVDIDGYRGGTLDIMFKGMTVIDDIKNGYAPSNGSGYLVKLKYESPDTLLDGLKYGVGVYVNGDAGLTNWDIKTAPEWDKGAYGMVVDKDGDSKGLLGELYLSYKHEYFDAKFGRQTLDTPLTKISTSLMPNFYEAYMLGTNVIEGLRLTAGHITKMSLGSRAATDAGIIGEGTGTAGVGFSNTLLEQFNGPIQQAKFYNIGTIANVDSTAGRTVLGATYTGVKDLKADLWVYHSDDIANDIYAEVGYKIPVSEGMAVNLNAQYLMQKDTGDSLAGERDFNMMGAKVALGTKKWGVFAAVNSSGSKDNGTEGQYFNAWGADPAYTSSIFSRNAYREDVDAYKVGAHYVIMKGLKLMVNYANYGKSTTEVSGKSAIDDAYEVDTILVYKPSKEWMFRIFNARRVSEFNGIGAFADNERRQNHYRLIASYSF</sequence>
<dbReference type="AlphaFoldDB" id="A0A4U2Z9E2"/>
<evidence type="ECO:0000256" key="4">
    <source>
        <dbReference type="SAM" id="SignalP"/>
    </source>
</evidence>
<evidence type="ECO:0000256" key="2">
    <source>
        <dbReference type="ARBA" id="ARBA00022448"/>
    </source>
</evidence>
<keyword evidence="3 4" id="KW-0732">Signal</keyword>
<dbReference type="RefSeq" id="WP_137013349.1">
    <property type="nucleotide sequence ID" value="NZ_SZPX01000004.1"/>
</dbReference>
<evidence type="ECO:0000256" key="3">
    <source>
        <dbReference type="ARBA" id="ARBA00022729"/>
    </source>
</evidence>
<comment type="caution">
    <text evidence="5">The sequence shown here is derived from an EMBL/GenBank/DDBJ whole genome shotgun (WGS) entry which is preliminary data.</text>
</comment>
<keyword evidence="6" id="KW-1185">Reference proteome</keyword>
<dbReference type="Proteomes" id="UP000309561">
    <property type="component" value="Unassembled WGS sequence"/>
</dbReference>
<dbReference type="OrthoDB" id="5332860at2"/>
<comment type="similarity">
    <text evidence="1">Belongs to the outer membrane porin (Opr) (TC 1.B.25) family.</text>
</comment>
<dbReference type="GO" id="GO:0016020">
    <property type="term" value="C:membrane"/>
    <property type="evidence" value="ECO:0007669"/>
    <property type="project" value="InterPro"/>
</dbReference>
<dbReference type="GO" id="GO:0015288">
    <property type="term" value="F:porin activity"/>
    <property type="evidence" value="ECO:0007669"/>
    <property type="project" value="TreeGrafter"/>
</dbReference>
<protein>
    <submittedName>
        <fullName evidence="5">OprD family porin</fullName>
    </submittedName>
</protein>
<dbReference type="Gene3D" id="2.40.160.10">
    <property type="entry name" value="Porin"/>
    <property type="match status" value="1"/>
</dbReference>
<name>A0A4U2Z9E2_9BACT</name>
<feature type="chain" id="PRO_5020278471" evidence="4">
    <location>
        <begin position="23"/>
        <end position="452"/>
    </location>
</feature>
<dbReference type="Pfam" id="PF03573">
    <property type="entry name" value="OprD"/>
    <property type="match status" value="1"/>
</dbReference>
<evidence type="ECO:0000256" key="1">
    <source>
        <dbReference type="ARBA" id="ARBA00009075"/>
    </source>
</evidence>
<feature type="signal peptide" evidence="4">
    <location>
        <begin position="1"/>
        <end position="22"/>
    </location>
</feature>
<organism evidence="5 6">
    <name type="scientific">Sulfurimonas crateris</name>
    <dbReference type="NCBI Taxonomy" id="2574727"/>
    <lineage>
        <taxon>Bacteria</taxon>
        <taxon>Pseudomonadati</taxon>
        <taxon>Campylobacterota</taxon>
        <taxon>Epsilonproteobacteria</taxon>
        <taxon>Campylobacterales</taxon>
        <taxon>Sulfurimonadaceae</taxon>
        <taxon>Sulfurimonas</taxon>
    </lineage>
</organism>
<reference evidence="5 6" key="1">
    <citation type="submission" date="2019-04" db="EMBL/GenBank/DDBJ databases">
        <title>Sulfurimonas crateris sp. nov. a facultative anaerobic sulfur-oxidizing chemolithautotrophic bacterium isolated from a terrestrial mud vulcano.</title>
        <authorList>
            <person name="Ratnikova N.M."/>
            <person name="Slobodkin A.I."/>
            <person name="Merkel A.Y."/>
            <person name="Novikov A."/>
            <person name="Bonch-Osmolovskaya E.A."/>
            <person name="Slobodkina G.B."/>
        </authorList>
    </citation>
    <scope>NUCLEOTIDE SEQUENCE [LARGE SCALE GENOMIC DNA]</scope>
    <source>
        <strain evidence="5 6">SN118</strain>
    </source>
</reference>
<evidence type="ECO:0000313" key="5">
    <source>
        <dbReference type="EMBL" id="TKI69621.1"/>
    </source>
</evidence>
<accession>A0A4U2Z9E2</accession>
<keyword evidence="2" id="KW-0813">Transport</keyword>
<dbReference type="PANTHER" id="PTHR34596">
    <property type="entry name" value="CHITOPORIN"/>
    <property type="match status" value="1"/>
</dbReference>
<evidence type="ECO:0000313" key="6">
    <source>
        <dbReference type="Proteomes" id="UP000309561"/>
    </source>
</evidence>
<proteinExistence type="inferred from homology"/>
<dbReference type="InterPro" id="IPR005318">
    <property type="entry name" value="OM_porin_bac"/>
</dbReference>
<dbReference type="PANTHER" id="PTHR34596:SF2">
    <property type="entry name" value="CHITOPORIN"/>
    <property type="match status" value="1"/>
</dbReference>
<dbReference type="InterPro" id="IPR023614">
    <property type="entry name" value="Porin_dom_sf"/>
</dbReference>
<dbReference type="EMBL" id="SZPX01000004">
    <property type="protein sequence ID" value="TKI69621.1"/>
    <property type="molecule type" value="Genomic_DNA"/>
</dbReference>